<dbReference type="GO" id="GO:0008270">
    <property type="term" value="F:zinc ion binding"/>
    <property type="evidence" value="ECO:0007669"/>
    <property type="project" value="UniProtKB-UniRule"/>
</dbReference>
<keyword evidence="2" id="KW-0479">Metal-binding</keyword>
<dbReference type="InterPro" id="IPR017811">
    <property type="entry name" value="Mca"/>
</dbReference>
<dbReference type="NCBIfam" id="TIGR03446">
    <property type="entry name" value="mycothiol_Mca"/>
    <property type="match status" value="1"/>
</dbReference>
<dbReference type="GO" id="GO:0010126">
    <property type="term" value="P:mycothiol metabolic process"/>
    <property type="evidence" value="ECO:0007669"/>
    <property type="project" value="UniProtKB-UniRule"/>
</dbReference>
<feature type="compositionally biased region" description="Basic and acidic residues" evidence="3">
    <location>
        <begin position="304"/>
        <end position="340"/>
    </location>
</feature>
<evidence type="ECO:0000313" key="5">
    <source>
        <dbReference type="Proteomes" id="UP000278422"/>
    </source>
</evidence>
<evidence type="ECO:0000256" key="2">
    <source>
        <dbReference type="HAMAP-Rule" id="MF_01482"/>
    </source>
</evidence>
<dbReference type="GO" id="GO:0016811">
    <property type="term" value="F:hydrolase activity, acting on carbon-nitrogen (but not peptide) bonds, in linear amides"/>
    <property type="evidence" value="ECO:0007669"/>
    <property type="project" value="TreeGrafter"/>
</dbReference>
<protein>
    <recommendedName>
        <fullName evidence="2">Mycothiol S-conjugate amidase</fullName>
        <ecNumber evidence="2">3.5.1.115</ecNumber>
    </recommendedName>
</protein>
<dbReference type="EC" id="3.5.1.115" evidence="2"/>
<evidence type="ECO:0000256" key="3">
    <source>
        <dbReference type="SAM" id="MobiDB-lite"/>
    </source>
</evidence>
<name>A0A3R8PM19_9CORY</name>
<comment type="similarity">
    <text evidence="2">Belongs to the MshB deacetylase family. Mca subfamily.</text>
</comment>
<dbReference type="InterPro" id="IPR024078">
    <property type="entry name" value="LmbE-like_dom_sf"/>
</dbReference>
<proteinExistence type="inferred from homology"/>
<comment type="function">
    <text evidence="2">A mycothiol (MSH, N-acetylcysteinyl-glucosaminyl-inositol) S-conjugate amidase, it recycles conjugated MSH to the N-acetyl cysteine conjugate (AcCys S-conjugate, a mercapturic acid) and the MSH precursor. Involved in MSH-dependent detoxification of a number of alkylating agents and antibiotics.</text>
</comment>
<dbReference type="Gene3D" id="3.40.50.10320">
    <property type="entry name" value="LmbE-like"/>
    <property type="match status" value="1"/>
</dbReference>
<feature type="region of interest" description="Disordered" evidence="3">
    <location>
        <begin position="298"/>
        <end position="340"/>
    </location>
</feature>
<accession>A0A3R8PM19</accession>
<dbReference type="PANTHER" id="PTHR12993:SF11">
    <property type="entry name" value="N-ACETYLGLUCOSAMINYL-PHOSPHATIDYLINOSITOL DE-N-ACETYLASE"/>
    <property type="match status" value="1"/>
</dbReference>
<sequence length="340" mass="37447">MKVRDDKVQTPKTGFRLLAIHAHPDDEASKGAATMARYAAEGAEVTVVTCTGGERGSILNPAMDRPGVVDRMADVRREEMAAAAAALGVRHRWLGYVDSGLPERDPTPPLPDGCFALQDVDEVAARVVALIRELRPHVLVTYDENGGYPHPDHVMVHEVSVRAWDRAADPGYRPELGEPWAVSKMYYSHGFVRRRFEALTRAMEERGLGGDAPLFSRWRSMPDIYERVTTRVECGDWFPARDDALRAHATQIDPAGAFFAVPTELQQEVWPTEEFELAASRVGPTLPADGMETDLFEGVSADGQPDRATMEGDDLVRTADGRSQGDRSQHEQSTDHGSGE</sequence>
<feature type="binding site" evidence="2">
    <location>
        <position position="26"/>
    </location>
    <ligand>
        <name>Zn(2+)</name>
        <dbReference type="ChEBI" id="CHEBI:29105"/>
    </ligand>
</feature>
<dbReference type="InterPro" id="IPR003737">
    <property type="entry name" value="GlcNAc_PI_deacetylase-related"/>
</dbReference>
<gene>
    <name evidence="2 4" type="primary">mca</name>
    <name evidence="4" type="ORF">CXF42_01840</name>
</gene>
<keyword evidence="2" id="KW-0378">Hydrolase</keyword>
<keyword evidence="5" id="KW-1185">Reference proteome</keyword>
<organism evidence="4 5">
    <name type="scientific">Corynebacterium bovis</name>
    <dbReference type="NCBI Taxonomy" id="36808"/>
    <lineage>
        <taxon>Bacteria</taxon>
        <taxon>Bacillati</taxon>
        <taxon>Actinomycetota</taxon>
        <taxon>Actinomycetes</taxon>
        <taxon>Mycobacteriales</taxon>
        <taxon>Corynebacteriaceae</taxon>
        <taxon>Corynebacterium</taxon>
    </lineage>
</organism>
<comment type="catalytic activity">
    <reaction evidence="2">
        <text>mycothiol S-conjugate + H2O = an N-acetyl-L-cysteine-S-conjugate + 1D-myo-inositol 2-amino-2-deoxy-alpha-D-glucopyranoside</text>
        <dbReference type="Rhea" id="RHEA:36543"/>
        <dbReference type="ChEBI" id="CHEBI:15377"/>
        <dbReference type="ChEBI" id="CHEBI:58718"/>
        <dbReference type="ChEBI" id="CHEBI:58886"/>
        <dbReference type="ChEBI" id="CHEBI:59633"/>
        <dbReference type="EC" id="3.5.1.115"/>
    </reaction>
</comment>
<comment type="subunit">
    <text evidence="2">Monomer.</text>
</comment>
<dbReference type="GO" id="GO:0010127">
    <property type="term" value="P:mycothiol-dependent detoxification"/>
    <property type="evidence" value="ECO:0007669"/>
    <property type="project" value="UniProtKB-UniRule"/>
</dbReference>
<dbReference type="RefSeq" id="WP_125174459.1">
    <property type="nucleotide sequence ID" value="NZ_JBHYBM010000271.1"/>
</dbReference>
<dbReference type="Pfam" id="PF02585">
    <property type="entry name" value="PIG-L"/>
    <property type="match status" value="1"/>
</dbReference>
<keyword evidence="1 2" id="KW-0862">Zinc</keyword>
<comment type="caution">
    <text evidence="4">The sequence shown here is derived from an EMBL/GenBank/DDBJ whole genome shotgun (WGS) entry which is preliminary data.</text>
</comment>
<dbReference type="EMBL" id="PQNQ01000003">
    <property type="protein sequence ID" value="RRQ05310.1"/>
    <property type="molecule type" value="Genomic_DNA"/>
</dbReference>
<feature type="binding site" evidence="2">
    <location>
        <position position="153"/>
    </location>
    <ligand>
        <name>Zn(2+)</name>
        <dbReference type="ChEBI" id="CHEBI:29105"/>
    </ligand>
</feature>
<feature type="binding site" evidence="2">
    <location>
        <position position="23"/>
    </location>
    <ligand>
        <name>Zn(2+)</name>
        <dbReference type="ChEBI" id="CHEBI:29105"/>
    </ligand>
</feature>
<dbReference type="HAMAP" id="MF_01482">
    <property type="entry name" value="Mca"/>
    <property type="match status" value="1"/>
</dbReference>
<comment type="cofactor">
    <cofactor evidence="2">
        <name>Zn(2+)</name>
        <dbReference type="ChEBI" id="CHEBI:29105"/>
    </cofactor>
    <text evidence="2">Binds 1 zinc ion per subunit.</text>
</comment>
<dbReference type="AlphaFoldDB" id="A0A3R8PM19"/>
<dbReference type="SUPFAM" id="SSF102588">
    <property type="entry name" value="LmbE-like"/>
    <property type="match status" value="1"/>
</dbReference>
<reference evidence="4 5" key="1">
    <citation type="submission" date="2018-01" db="EMBL/GenBank/DDBJ databases">
        <title>Twenty Corynebacterium bovis Genomes.</title>
        <authorList>
            <person name="Gulvik C.A."/>
        </authorList>
    </citation>
    <scope>NUCLEOTIDE SEQUENCE [LARGE SCALE GENOMIC DNA]</scope>
    <source>
        <strain evidence="4 5">16-2004</strain>
    </source>
</reference>
<dbReference type="PANTHER" id="PTHR12993">
    <property type="entry name" value="N-ACETYLGLUCOSAMINYL-PHOSPHATIDYLINOSITOL DE-N-ACETYLASE-RELATED"/>
    <property type="match status" value="1"/>
</dbReference>
<evidence type="ECO:0000256" key="1">
    <source>
        <dbReference type="ARBA" id="ARBA00022833"/>
    </source>
</evidence>
<evidence type="ECO:0000313" key="4">
    <source>
        <dbReference type="EMBL" id="RRQ05310.1"/>
    </source>
</evidence>
<dbReference type="Proteomes" id="UP000278422">
    <property type="component" value="Unassembled WGS sequence"/>
</dbReference>